<evidence type="ECO:0000313" key="2">
    <source>
        <dbReference type="Proteomes" id="UP000637239"/>
    </source>
</evidence>
<organism evidence="1 2">
    <name type="scientific">Aspergillus chevalieri</name>
    <name type="common">Eurotium chevalieri</name>
    <dbReference type="NCBI Taxonomy" id="182096"/>
    <lineage>
        <taxon>Eukaryota</taxon>
        <taxon>Fungi</taxon>
        <taxon>Dikarya</taxon>
        <taxon>Ascomycota</taxon>
        <taxon>Pezizomycotina</taxon>
        <taxon>Eurotiomycetes</taxon>
        <taxon>Eurotiomycetidae</taxon>
        <taxon>Eurotiales</taxon>
        <taxon>Aspergillaceae</taxon>
        <taxon>Aspergillus</taxon>
        <taxon>Aspergillus subgen. Aspergillus</taxon>
    </lineage>
</organism>
<name>A0A7R7VJ58_ASPCH</name>
<dbReference type="EMBL" id="AP024417">
    <property type="protein sequence ID" value="BCR85675.1"/>
    <property type="molecule type" value="Genomic_DNA"/>
</dbReference>
<reference evidence="1" key="1">
    <citation type="submission" date="2021-01" db="EMBL/GenBank/DDBJ databases">
        <authorList>
            <consortium name="Aspergillus chevalieri M1 genome sequencing consortium"/>
            <person name="Kazuki M."/>
            <person name="Futagami T."/>
        </authorList>
    </citation>
    <scope>NUCLEOTIDE SEQUENCE</scope>
    <source>
        <strain evidence="1">M1</strain>
    </source>
</reference>
<dbReference type="Proteomes" id="UP000637239">
    <property type="component" value="Chromosome 2"/>
</dbReference>
<protein>
    <submittedName>
        <fullName evidence="1">Uncharacterized protein</fullName>
    </submittedName>
</protein>
<dbReference type="RefSeq" id="XP_043134197.1">
    <property type="nucleotide sequence ID" value="XM_043285512.1"/>
</dbReference>
<dbReference type="AlphaFoldDB" id="A0A7R7VJ58"/>
<gene>
    <name evidence="1" type="ORF">ACHE_21133A</name>
</gene>
<evidence type="ECO:0000313" key="1">
    <source>
        <dbReference type="EMBL" id="BCR85675.1"/>
    </source>
</evidence>
<dbReference type="GeneID" id="66980034"/>
<reference evidence="1" key="2">
    <citation type="submission" date="2021-02" db="EMBL/GenBank/DDBJ databases">
        <title>Aspergillus chevalieri M1 genome sequence.</title>
        <authorList>
            <person name="Kadooka C."/>
            <person name="Mori K."/>
            <person name="Futagami T."/>
        </authorList>
    </citation>
    <scope>NUCLEOTIDE SEQUENCE</scope>
    <source>
        <strain evidence="1">M1</strain>
    </source>
</reference>
<proteinExistence type="predicted"/>
<keyword evidence="2" id="KW-1185">Reference proteome</keyword>
<accession>A0A7R7VJ58</accession>
<sequence length="56" mass="6460">MDLWSPTRQLALQRVAFGETRIDQNTTPADITGAPLVFEFDERELHEWARTLFVGL</sequence>
<dbReference type="KEGG" id="ache:ACHE_21133A"/>